<protein>
    <recommendedName>
        <fullName evidence="4">Peroxin-3</fullName>
    </recommendedName>
</protein>
<dbReference type="EMBL" id="NDIQ01000001">
    <property type="protein sequence ID" value="PRT53869.1"/>
    <property type="molecule type" value="Genomic_DNA"/>
</dbReference>
<comment type="caution">
    <text evidence="7">The sequence shown here is derived from an EMBL/GenBank/DDBJ whole genome shotgun (WGS) entry which is preliminary data.</text>
</comment>
<evidence type="ECO:0000256" key="3">
    <source>
        <dbReference type="ARBA" id="ARBA00023140"/>
    </source>
</evidence>
<dbReference type="GO" id="GO:0030674">
    <property type="term" value="F:protein-macromolecule adaptor activity"/>
    <property type="evidence" value="ECO:0007669"/>
    <property type="project" value="TreeGrafter"/>
</dbReference>
<sequence length="434" mass="47673">MTIGDFFSRHRRKFFVAIGASAGIYMMVQFVKNKLIELQEKFIFERMAKDNMERRFEQNQKDATFTTLALLPTVATQILEKYDVEGAKRELQALRAPPAQSQDAKLADASAADSGEAPRPSSNPDEPEAHLGSSVVSDLTSSVQTDAATASLDGSIAVVASPSATASKTALWSRIKIESFTRAFTLVYTMALLTLLTRIQLNILGRRTYLASLQEMSEKGLSLEESDVNDNVNRQYLTFSWWLLNKGWQPLGQRVEAAVTAVLSETDVRTELNAAQLVDVISRIQFTVDSAEQRLDTDASPLEPRPSSFLANLLPPHELETYVLSQAPGSVMAPDIVEGYLREMINETADIIDSPNAAQVVHHLVSNGLSVFLNKLKPLYGDDKSTTKLASILANATRQAHYMAAGHPSENEYVSAMSVIPELDALCAIIYSNV</sequence>
<organism evidence="7 8">
    <name type="scientific">Wickerhamiella sorbophila</name>
    <dbReference type="NCBI Taxonomy" id="45607"/>
    <lineage>
        <taxon>Eukaryota</taxon>
        <taxon>Fungi</taxon>
        <taxon>Dikarya</taxon>
        <taxon>Ascomycota</taxon>
        <taxon>Saccharomycotina</taxon>
        <taxon>Dipodascomycetes</taxon>
        <taxon>Dipodascales</taxon>
        <taxon>Trichomonascaceae</taxon>
        <taxon>Wickerhamiella</taxon>
    </lineage>
</organism>
<feature type="region of interest" description="Disordered" evidence="5">
    <location>
        <begin position="95"/>
        <end position="136"/>
    </location>
</feature>
<comment type="similarity">
    <text evidence="2">Belongs to the peroxin-3 family.</text>
</comment>
<comment type="subcellular location">
    <subcellularLocation>
        <location evidence="1">Peroxisome membrane</location>
        <topology evidence="1">Single-pass membrane protein</topology>
    </subcellularLocation>
</comment>
<keyword evidence="6" id="KW-0812">Transmembrane</keyword>
<reference evidence="7 8" key="1">
    <citation type="submission" date="2017-04" db="EMBL/GenBank/DDBJ databases">
        <title>Genome sequencing of [Candida] sorbophila.</title>
        <authorList>
            <person name="Ahn J.O."/>
        </authorList>
    </citation>
    <scope>NUCLEOTIDE SEQUENCE [LARGE SCALE GENOMIC DNA]</scope>
    <source>
        <strain evidence="7 8">DS02</strain>
    </source>
</reference>
<evidence type="ECO:0000256" key="4">
    <source>
        <dbReference type="ARBA" id="ARBA00032508"/>
    </source>
</evidence>
<accession>A0A2T0FFY4</accession>
<evidence type="ECO:0000313" key="7">
    <source>
        <dbReference type="EMBL" id="PRT53869.1"/>
    </source>
</evidence>
<dbReference type="InterPro" id="IPR006966">
    <property type="entry name" value="Peroxin-3"/>
</dbReference>
<evidence type="ECO:0000313" key="8">
    <source>
        <dbReference type="Proteomes" id="UP000238350"/>
    </source>
</evidence>
<dbReference type="Pfam" id="PF04882">
    <property type="entry name" value="Peroxin-3"/>
    <property type="match status" value="1"/>
</dbReference>
<keyword evidence="8" id="KW-1185">Reference proteome</keyword>
<feature type="transmembrane region" description="Helical" evidence="6">
    <location>
        <begin position="14"/>
        <end position="31"/>
    </location>
</feature>
<keyword evidence="6" id="KW-0472">Membrane</keyword>
<dbReference type="AlphaFoldDB" id="A0A2T0FFY4"/>
<name>A0A2T0FFY4_9ASCO</name>
<dbReference type="GO" id="GO:0045046">
    <property type="term" value="P:protein import into peroxisome membrane"/>
    <property type="evidence" value="ECO:0007669"/>
    <property type="project" value="TreeGrafter"/>
</dbReference>
<feature type="compositionally biased region" description="Low complexity" evidence="5">
    <location>
        <begin position="99"/>
        <end position="114"/>
    </location>
</feature>
<evidence type="ECO:0000256" key="1">
    <source>
        <dbReference type="ARBA" id="ARBA00004549"/>
    </source>
</evidence>
<keyword evidence="3" id="KW-0576">Peroxisome</keyword>
<dbReference type="OrthoDB" id="45930at2759"/>
<evidence type="ECO:0000256" key="5">
    <source>
        <dbReference type="SAM" id="MobiDB-lite"/>
    </source>
</evidence>
<keyword evidence="6" id="KW-1133">Transmembrane helix</keyword>
<dbReference type="RefSeq" id="XP_024663815.1">
    <property type="nucleotide sequence ID" value="XM_024808047.1"/>
</dbReference>
<proteinExistence type="inferred from homology"/>
<dbReference type="PANTHER" id="PTHR28080:SF1">
    <property type="entry name" value="PEROXISOMAL BIOGENESIS FACTOR 3"/>
    <property type="match status" value="1"/>
</dbReference>
<evidence type="ECO:0000256" key="2">
    <source>
        <dbReference type="ARBA" id="ARBA00008933"/>
    </source>
</evidence>
<dbReference type="Proteomes" id="UP000238350">
    <property type="component" value="Unassembled WGS sequence"/>
</dbReference>
<dbReference type="GO" id="GO:0005778">
    <property type="term" value="C:peroxisomal membrane"/>
    <property type="evidence" value="ECO:0007669"/>
    <property type="project" value="UniProtKB-SubCell"/>
</dbReference>
<dbReference type="GeneID" id="36515238"/>
<gene>
    <name evidence="7" type="ORF">B9G98_01489</name>
</gene>
<dbReference type="STRING" id="45607.A0A2T0FFY4"/>
<dbReference type="PANTHER" id="PTHR28080">
    <property type="entry name" value="PEROXISOMAL BIOGENESIS FACTOR 3"/>
    <property type="match status" value="1"/>
</dbReference>
<evidence type="ECO:0000256" key="6">
    <source>
        <dbReference type="SAM" id="Phobius"/>
    </source>
</evidence>